<proteinExistence type="predicted"/>
<dbReference type="SUPFAM" id="SSF55073">
    <property type="entry name" value="Nucleotide cyclase"/>
    <property type="match status" value="1"/>
</dbReference>
<evidence type="ECO:0000259" key="3">
    <source>
        <dbReference type="PROSITE" id="PS50887"/>
    </source>
</evidence>
<protein>
    <submittedName>
        <fullName evidence="4">Putative diguanylate cyclase/phosphodiesterase</fullName>
    </submittedName>
</protein>
<feature type="domain" description="EAL" evidence="2">
    <location>
        <begin position="497"/>
        <end position="751"/>
    </location>
</feature>
<dbReference type="InterPro" id="IPR029787">
    <property type="entry name" value="Nucleotide_cyclase"/>
</dbReference>
<evidence type="ECO:0000313" key="5">
    <source>
        <dbReference type="Proteomes" id="UP000007882"/>
    </source>
</evidence>
<dbReference type="NCBIfam" id="TIGR00254">
    <property type="entry name" value="GGDEF"/>
    <property type="match status" value="1"/>
</dbReference>
<dbReference type="HOGENOM" id="CLU_000445_129_3_11"/>
<organism evidence="4 5">
    <name type="scientific">Actinoplanes missouriensis (strain ATCC 14538 / DSM 43046 / CBS 188.64 / JCM 3121 / NBRC 102363 / NCIMB 12654 / NRRL B-3342 / UNCC 431)</name>
    <dbReference type="NCBI Taxonomy" id="512565"/>
    <lineage>
        <taxon>Bacteria</taxon>
        <taxon>Bacillati</taxon>
        <taxon>Actinomycetota</taxon>
        <taxon>Actinomycetes</taxon>
        <taxon>Micromonosporales</taxon>
        <taxon>Micromonosporaceae</taxon>
        <taxon>Actinoplanes</taxon>
    </lineage>
</organism>
<feature type="transmembrane region" description="Helical" evidence="1">
    <location>
        <begin position="269"/>
        <end position="292"/>
    </location>
</feature>
<gene>
    <name evidence="4" type="ordered locus">AMIS_60690</name>
</gene>
<dbReference type="SUPFAM" id="SSF141868">
    <property type="entry name" value="EAL domain-like"/>
    <property type="match status" value="1"/>
</dbReference>
<feature type="domain" description="GGDEF" evidence="3">
    <location>
        <begin position="358"/>
        <end position="488"/>
    </location>
</feature>
<dbReference type="InterPro" id="IPR000160">
    <property type="entry name" value="GGDEF_dom"/>
</dbReference>
<accession>I0HE52</accession>
<dbReference type="Pfam" id="PF00563">
    <property type="entry name" value="EAL"/>
    <property type="match status" value="1"/>
</dbReference>
<dbReference type="GO" id="GO:0071111">
    <property type="term" value="F:cyclic-guanylate-specific phosphodiesterase activity"/>
    <property type="evidence" value="ECO:0007669"/>
    <property type="project" value="InterPro"/>
</dbReference>
<dbReference type="Gene3D" id="3.30.70.270">
    <property type="match status" value="1"/>
</dbReference>
<dbReference type="PROSITE" id="PS50883">
    <property type="entry name" value="EAL"/>
    <property type="match status" value="1"/>
</dbReference>
<dbReference type="Pfam" id="PF00990">
    <property type="entry name" value="GGDEF"/>
    <property type="match status" value="1"/>
</dbReference>
<dbReference type="OrthoDB" id="3274485at2"/>
<name>I0HE52_ACTM4</name>
<dbReference type="SMART" id="SM00267">
    <property type="entry name" value="GGDEF"/>
    <property type="match status" value="1"/>
</dbReference>
<feature type="transmembrane region" description="Helical" evidence="1">
    <location>
        <begin position="95"/>
        <end position="116"/>
    </location>
</feature>
<dbReference type="PANTHER" id="PTHR33121">
    <property type="entry name" value="CYCLIC DI-GMP PHOSPHODIESTERASE PDEF"/>
    <property type="match status" value="1"/>
</dbReference>
<dbReference type="AlphaFoldDB" id="I0HE52"/>
<feature type="transmembrane region" description="Helical" evidence="1">
    <location>
        <begin position="128"/>
        <end position="151"/>
    </location>
</feature>
<dbReference type="InterPro" id="IPR035919">
    <property type="entry name" value="EAL_sf"/>
</dbReference>
<evidence type="ECO:0000313" key="4">
    <source>
        <dbReference type="EMBL" id="BAL91289.1"/>
    </source>
</evidence>
<dbReference type="PANTHER" id="PTHR33121:SF70">
    <property type="entry name" value="SIGNALING PROTEIN YKOW"/>
    <property type="match status" value="1"/>
</dbReference>
<dbReference type="EMBL" id="AP012319">
    <property type="protein sequence ID" value="BAL91289.1"/>
    <property type="molecule type" value="Genomic_DNA"/>
</dbReference>
<dbReference type="InterPro" id="IPR001633">
    <property type="entry name" value="EAL_dom"/>
</dbReference>
<reference evidence="4 5" key="1">
    <citation type="submission" date="2012-02" db="EMBL/GenBank/DDBJ databases">
        <title>Complete genome sequence of Actinoplanes missouriensis 431 (= NBRC 102363).</title>
        <authorList>
            <person name="Ohnishi Y."/>
            <person name="Ishikawa J."/>
            <person name="Sekine M."/>
            <person name="Hosoyama A."/>
            <person name="Harada T."/>
            <person name="Narita H."/>
            <person name="Hata T."/>
            <person name="Konno Y."/>
            <person name="Tutikane K."/>
            <person name="Fujita N."/>
            <person name="Horinouchi S."/>
            <person name="Hayakawa M."/>
        </authorList>
    </citation>
    <scope>NUCLEOTIDE SEQUENCE [LARGE SCALE GENOMIC DNA]</scope>
    <source>
        <strain evidence="5">ATCC 14538 / DSM 43046 / CBS 188.64 / JCM 3121 / NBRC 102363 / NCIMB 12654 / NRRL B-3342 / UNCC 431</strain>
    </source>
</reference>
<sequence length="754" mass="79143">MMRQAVRVLILAAVFFTISTVLGLLGRELGSPPWLLWPSTVGAAATSMLACALASVTGRGPARDFWRRLAYACGWLTAGTLGQTADTLAAGHPVAMSPFTATGYLAAVTVAALALIRLPRPQRTWRATVAMFLDIGIVAVAASLVVSHFFWSTSGPAAGTGAVPVMLVVVLTVACAAVVAVIKVGITRSSAVHRAAIWSLAPIGLLGPAAWAVAPLLQERPFLNPTSVTLPSAAIFFAAAALLQIRANLNPAVREPQPLPADRPGHLGLWRHVSAVPYTAVGITAAMLILTIVRHGNLSPGMAGGSVVLTLLVMVRQYAALSDNNLLLDHLDAQANHDDLTGLPNRRFFTAALTGRTDPVTVAVCDLDGFSTLNDRLGDRAGDALLRAAAERIRVVAGPDAVAARLLGDEFGVLMPLVDGNTGPGLAESLLEAFRIPLRVDGHDLLVTVTVGIASGGGDTVPDLLRRAELALQAAKLTGTNRFRDHSGELDATAAHHAELAAALRRGLDHGEFRLVYQPIVELPTGAITGVEALVRWQPADGPVVSPAEFIPVAEHSGLIIDLGAWILDQACADAAAWHRRHGAGAPRVNINVSARQLLDPDLPGLVADALHRHRLSPDRITIEITETAVFAGGVALGTVRELRELGVGLALDDFGTGHSSLTLLRTCPVTTLKVDKSFIDDLNGTAEQEAIATSLSTIAATLGLRAVAEGVETRDQADRLHALGYRYAQGYYFARPSPAEEIDAALAEMALAS</sequence>
<dbReference type="CDD" id="cd01948">
    <property type="entry name" value="EAL"/>
    <property type="match status" value="1"/>
</dbReference>
<dbReference type="SMART" id="SM00052">
    <property type="entry name" value="EAL"/>
    <property type="match status" value="1"/>
</dbReference>
<dbReference type="InterPro" id="IPR043128">
    <property type="entry name" value="Rev_trsase/Diguanyl_cyclase"/>
</dbReference>
<dbReference type="InterPro" id="IPR050706">
    <property type="entry name" value="Cyclic-di-GMP_PDE-like"/>
</dbReference>
<feature type="transmembrane region" description="Helical" evidence="1">
    <location>
        <begin position="163"/>
        <end position="184"/>
    </location>
</feature>
<evidence type="ECO:0000259" key="2">
    <source>
        <dbReference type="PROSITE" id="PS50883"/>
    </source>
</evidence>
<keyword evidence="1" id="KW-0472">Membrane</keyword>
<feature type="transmembrane region" description="Helical" evidence="1">
    <location>
        <begin position="196"/>
        <end position="217"/>
    </location>
</feature>
<feature type="transmembrane region" description="Helical" evidence="1">
    <location>
        <begin position="229"/>
        <end position="249"/>
    </location>
</feature>
<dbReference type="eggNOG" id="COG5001">
    <property type="taxonomic scope" value="Bacteria"/>
</dbReference>
<dbReference type="Proteomes" id="UP000007882">
    <property type="component" value="Chromosome"/>
</dbReference>
<feature type="transmembrane region" description="Helical" evidence="1">
    <location>
        <begin position="69"/>
        <end position="89"/>
    </location>
</feature>
<dbReference type="RefSeq" id="WP_014446176.1">
    <property type="nucleotide sequence ID" value="NC_017093.1"/>
</dbReference>
<keyword evidence="1" id="KW-0812">Transmembrane</keyword>
<evidence type="ECO:0000256" key="1">
    <source>
        <dbReference type="SAM" id="Phobius"/>
    </source>
</evidence>
<feature type="transmembrane region" description="Helical" evidence="1">
    <location>
        <begin position="33"/>
        <end position="57"/>
    </location>
</feature>
<dbReference type="PROSITE" id="PS50887">
    <property type="entry name" value="GGDEF"/>
    <property type="match status" value="1"/>
</dbReference>
<dbReference type="STRING" id="512565.AMIS_60690"/>
<dbReference type="CDD" id="cd01949">
    <property type="entry name" value="GGDEF"/>
    <property type="match status" value="1"/>
</dbReference>
<dbReference type="Gene3D" id="3.20.20.450">
    <property type="entry name" value="EAL domain"/>
    <property type="match status" value="1"/>
</dbReference>
<keyword evidence="5" id="KW-1185">Reference proteome</keyword>
<dbReference type="PATRIC" id="fig|512565.3.peg.6064"/>
<keyword evidence="1" id="KW-1133">Transmembrane helix</keyword>
<dbReference type="KEGG" id="ams:AMIS_60690"/>